<dbReference type="InterPro" id="IPR008183">
    <property type="entry name" value="Aldose_1/G6P_1-epimerase"/>
</dbReference>
<dbReference type="GO" id="GO:0004034">
    <property type="term" value="F:aldose 1-epimerase activity"/>
    <property type="evidence" value="ECO:0007669"/>
    <property type="project" value="TreeGrafter"/>
</dbReference>
<dbReference type="Gene3D" id="2.70.98.10">
    <property type="match status" value="1"/>
</dbReference>
<dbReference type="GO" id="GO:0033499">
    <property type="term" value="P:galactose catabolic process via UDP-galactose, Leloir pathway"/>
    <property type="evidence" value="ECO:0007669"/>
    <property type="project" value="TreeGrafter"/>
</dbReference>
<reference evidence="1" key="1">
    <citation type="submission" date="2020-02" db="EMBL/GenBank/DDBJ databases">
        <authorList>
            <person name="Meier V. D."/>
        </authorList>
    </citation>
    <scope>NUCLEOTIDE SEQUENCE</scope>
    <source>
        <strain evidence="1">AVDCRST_MAG18</strain>
    </source>
</reference>
<dbReference type="EMBL" id="CADCWN010000360">
    <property type="protein sequence ID" value="CAA9588866.1"/>
    <property type="molecule type" value="Genomic_DNA"/>
</dbReference>
<organism evidence="1">
    <name type="scientific">uncultured Thermomicrobiales bacterium</name>
    <dbReference type="NCBI Taxonomy" id="1645740"/>
    <lineage>
        <taxon>Bacteria</taxon>
        <taxon>Pseudomonadati</taxon>
        <taxon>Thermomicrobiota</taxon>
        <taxon>Thermomicrobia</taxon>
        <taxon>Thermomicrobiales</taxon>
        <taxon>environmental samples</taxon>
    </lineage>
</organism>
<sequence length="315" mass="33622">MSRESAQPVGPVLPSGEQYELRHGAQRAIVTEVGATLRAYEVGGRAYLDGFAPGEMSSGGRGQVLMPWPNRIAGGAYQFGGARYQLAISEAKAQNASHGLVRWANWGVVARDEARVALGLLVHPQSGYPFAIALEVEYRLDDGGLHVSTSARNVGATALPFGLGFHPYFTIGTPRIDDAILTLPARTALETDERMIPTGRMDVSGTPLDFRQPRPIGDTVLDTCFTDLDREPDGRARITLAGAGGAPTLTLTLDRAFGFVQVYSGDNLPDPVARRLGLAIEPMTCPANAFNSGESLIVLEPGEQFATSWTARVTG</sequence>
<dbReference type="InterPro" id="IPR011013">
    <property type="entry name" value="Gal_mutarotase_sf_dom"/>
</dbReference>
<dbReference type="AlphaFoldDB" id="A0A6J4VTD6"/>
<dbReference type="InterPro" id="IPR037480">
    <property type="entry name" value="YihR-like"/>
</dbReference>
<accession>A0A6J4VTD6</accession>
<dbReference type="GO" id="GO:0030246">
    <property type="term" value="F:carbohydrate binding"/>
    <property type="evidence" value="ECO:0007669"/>
    <property type="project" value="InterPro"/>
</dbReference>
<dbReference type="PANTHER" id="PTHR10091">
    <property type="entry name" value="ALDOSE-1-EPIMERASE"/>
    <property type="match status" value="1"/>
</dbReference>
<dbReference type="InterPro" id="IPR014718">
    <property type="entry name" value="GH-type_carb-bd"/>
</dbReference>
<proteinExistence type="predicted"/>
<evidence type="ECO:0000313" key="1">
    <source>
        <dbReference type="EMBL" id="CAA9588866.1"/>
    </source>
</evidence>
<name>A0A6J4VTD6_9BACT</name>
<dbReference type="SUPFAM" id="SSF74650">
    <property type="entry name" value="Galactose mutarotase-like"/>
    <property type="match status" value="1"/>
</dbReference>
<evidence type="ECO:0008006" key="2">
    <source>
        <dbReference type="Google" id="ProtNLM"/>
    </source>
</evidence>
<dbReference type="PANTHER" id="PTHR10091:SF0">
    <property type="entry name" value="GALACTOSE MUTAROTASE"/>
    <property type="match status" value="1"/>
</dbReference>
<gene>
    <name evidence="1" type="ORF">AVDCRST_MAG18-4473</name>
</gene>
<dbReference type="CDD" id="cd09022">
    <property type="entry name" value="Aldose_epim_Ec_YihR"/>
    <property type="match status" value="1"/>
</dbReference>
<dbReference type="GO" id="GO:0006006">
    <property type="term" value="P:glucose metabolic process"/>
    <property type="evidence" value="ECO:0007669"/>
    <property type="project" value="TreeGrafter"/>
</dbReference>
<protein>
    <recommendedName>
        <fullName evidence="2">Aldose 1-epimerase</fullName>
    </recommendedName>
</protein>
<dbReference type="Pfam" id="PF01263">
    <property type="entry name" value="Aldose_epim"/>
    <property type="match status" value="1"/>
</dbReference>